<accession>A0A2T1KQC6</accession>
<dbReference type="PIRSF" id="PIRSF028304">
    <property type="entry name" value="UCP028304"/>
    <property type="match status" value="1"/>
</dbReference>
<gene>
    <name evidence="1" type="primary">vasA</name>
    <name evidence="1" type="ORF">C7H09_05800</name>
</gene>
<sequence length="604" mass="68640">MSDELLQYYNRELAYLRRQGAEFAKAYPKVAGNLRVSDESVEDPHVSRLLEGVAFLTAQIRRRLDGHFPELTNILMGNLYPDYLAPIPSMTILQLSAGASQTHCATLDKQQRYETLVEGLPTCEYRSPAHQHLAPVEVVSASFENAPFDAPRPEGTEGSRSLIKLRLRSTLPFSEIDLPSLRFYLHGQTHLSNELYDLIHRSGIGFAVAPTNDARQLRFYPRTHINPVGFSPDDALVPYSKRSFDGFRLLVEFFLFQEKFLFAELDGLEGQWPEHTEVDLFVYLGESSNEQEKSFVPEHMRLWCVPAVNLFDESLEPVANDGSSHEHRLVSRFRGADTYEVVSVESASLVENENVREMAPFYGLGHPRWQSGLDVFWHLERRETTWAGGQYEPGFETCLTLVDRRFNPRSAEDLPQGEILMVNAWCCNRNIPERLPFGGGEPRFRAVGEPLVEDAVALLPPTPTTRPDLSDGARWEFIQQLNLEHFTGNDALDRLKSVLKLHDFRHTPETEALIEGIEKVVSRRIAARIGKGVHSGVCQGTEICITFSRPSYAGTSIYLFSAILDRFFAQFAQINTFTRVRIRLSGHHRDYCLWPARSGERELL</sequence>
<dbReference type="EMBL" id="PXNP01000020">
    <property type="protein sequence ID" value="PSF11873.1"/>
    <property type="molecule type" value="Genomic_DNA"/>
</dbReference>
<evidence type="ECO:0000313" key="1">
    <source>
        <dbReference type="EMBL" id="PSF11873.1"/>
    </source>
</evidence>
<comment type="caution">
    <text evidence="1">The sequence shown here is derived from an EMBL/GenBank/DDBJ whole genome shotgun (WGS) entry which is preliminary data.</text>
</comment>
<protein>
    <submittedName>
        <fullName evidence="1">Type VI secretion system baseplate subunit TssF</fullName>
    </submittedName>
</protein>
<dbReference type="Pfam" id="PF05947">
    <property type="entry name" value="T6SS_TssF"/>
    <property type="match status" value="1"/>
</dbReference>
<proteinExistence type="predicted"/>
<dbReference type="OrthoDB" id="9763676at2"/>
<dbReference type="PANTHER" id="PTHR35370">
    <property type="entry name" value="CYTOPLASMIC PROTEIN-RELATED-RELATED"/>
    <property type="match status" value="1"/>
</dbReference>
<name>A0A2T1KQC6_9GAMM</name>
<dbReference type="RefSeq" id="WP_106761659.1">
    <property type="nucleotide sequence ID" value="NZ_PXNP01000020.1"/>
</dbReference>
<keyword evidence="2" id="KW-1185">Reference proteome</keyword>
<dbReference type="InterPro" id="IPR010272">
    <property type="entry name" value="T6SS_TssF"/>
</dbReference>
<dbReference type="AlphaFoldDB" id="A0A2T1KQC6"/>
<dbReference type="Proteomes" id="UP000239866">
    <property type="component" value="Unassembled WGS sequence"/>
</dbReference>
<evidence type="ECO:0000313" key="2">
    <source>
        <dbReference type="Proteomes" id="UP000239866"/>
    </source>
</evidence>
<dbReference type="NCBIfam" id="TIGR03359">
    <property type="entry name" value="VI_chp_6"/>
    <property type="match status" value="1"/>
</dbReference>
<reference evidence="1 2" key="1">
    <citation type="submission" date="2018-03" db="EMBL/GenBank/DDBJ databases">
        <title>Marinobacter brunus sp. nov., a marine bacterium of Gamma-proteobacteria isolated from the surface seawater of the South China Sea.</title>
        <authorList>
            <person name="Cheng H."/>
            <person name="Wu Y.-H."/>
            <person name="Xamxidin M."/>
            <person name="Xu X.-W."/>
        </authorList>
    </citation>
    <scope>NUCLEOTIDE SEQUENCE [LARGE SCALE GENOMIC DNA]</scope>
    <source>
        <strain evidence="1 2">NH169-3</strain>
    </source>
</reference>
<organism evidence="1 2">
    <name type="scientific">Marinobacter fuscus</name>
    <dbReference type="NCBI Taxonomy" id="2109942"/>
    <lineage>
        <taxon>Bacteria</taxon>
        <taxon>Pseudomonadati</taxon>
        <taxon>Pseudomonadota</taxon>
        <taxon>Gammaproteobacteria</taxon>
        <taxon>Pseudomonadales</taxon>
        <taxon>Marinobacteraceae</taxon>
        <taxon>Marinobacter</taxon>
    </lineage>
</organism>
<dbReference type="PANTHER" id="PTHR35370:SF1">
    <property type="entry name" value="TYPE VI SECRETION SYSTEM COMPONENT TSSF1"/>
    <property type="match status" value="1"/>
</dbReference>